<dbReference type="InterPro" id="IPR001932">
    <property type="entry name" value="PPM-type_phosphatase-like_dom"/>
</dbReference>
<dbReference type="SMART" id="SM00332">
    <property type="entry name" value="PP2Cc"/>
    <property type="match status" value="1"/>
</dbReference>
<evidence type="ECO:0000313" key="3">
    <source>
        <dbReference type="Proteomes" id="UP001251857"/>
    </source>
</evidence>
<accession>A0ABU3BWG6</accession>
<dbReference type="InterPro" id="IPR036457">
    <property type="entry name" value="PPM-type-like_dom_sf"/>
</dbReference>
<evidence type="ECO:0000313" key="2">
    <source>
        <dbReference type="EMBL" id="MDT0633501.1"/>
    </source>
</evidence>
<dbReference type="Gene3D" id="3.60.40.10">
    <property type="entry name" value="PPM-type phosphatase domain"/>
    <property type="match status" value="1"/>
</dbReference>
<name>A0ABU3BWG6_9GAMM</name>
<organism evidence="2 3">
    <name type="scientific">Spectribacter hydrogenoxidans</name>
    <dbReference type="NCBI Taxonomy" id="3075608"/>
    <lineage>
        <taxon>Bacteria</taxon>
        <taxon>Pseudomonadati</taxon>
        <taxon>Pseudomonadota</taxon>
        <taxon>Gammaproteobacteria</taxon>
        <taxon>Salinisphaerales</taxon>
        <taxon>Salinisphaeraceae</taxon>
        <taxon>Spectribacter</taxon>
    </lineage>
</organism>
<sequence length="262" mass="27711">MVEIKGRTHIGKRQLNEDRFVADAGWGVALVSDGMGGPAMGEVAATIVTTGMIDRLDAGESLPDAIANTHRAVVDAAENGNGKPGMGATLVVARFDGYDFELSWIGDSRAYLWNGELRQLTRDHSQVERMLASGKMSLTEARESYRKNIITRAMGRDQIPAGDVPMLQGTLGRGQRLLLCSDGLTDMLSGPEIAAVLATEPDSDHALEILVAKAVDAGGADNITAVLATADDSGPAPDNLPLLPAVTIARDDGHSEYFPPGY</sequence>
<proteinExistence type="predicted"/>
<dbReference type="InterPro" id="IPR015655">
    <property type="entry name" value="PP2C"/>
</dbReference>
<dbReference type="Pfam" id="PF13672">
    <property type="entry name" value="PP2C_2"/>
    <property type="match status" value="1"/>
</dbReference>
<dbReference type="CDD" id="cd00143">
    <property type="entry name" value="PP2Cc"/>
    <property type="match status" value="1"/>
</dbReference>
<comment type="caution">
    <text evidence="2">The sequence shown here is derived from an EMBL/GenBank/DDBJ whole genome shotgun (WGS) entry which is preliminary data.</text>
</comment>
<feature type="domain" description="PPM-type phosphatase" evidence="1">
    <location>
        <begin position="1"/>
        <end position="230"/>
    </location>
</feature>
<dbReference type="SMART" id="SM00331">
    <property type="entry name" value="PP2C_SIG"/>
    <property type="match status" value="1"/>
</dbReference>
<dbReference type="Proteomes" id="UP001251857">
    <property type="component" value="Unassembled WGS sequence"/>
</dbReference>
<dbReference type="RefSeq" id="WP_311651210.1">
    <property type="nucleotide sequence ID" value="NZ_JAVRIB010000001.1"/>
</dbReference>
<dbReference type="PANTHER" id="PTHR47992">
    <property type="entry name" value="PROTEIN PHOSPHATASE"/>
    <property type="match status" value="1"/>
</dbReference>
<keyword evidence="3" id="KW-1185">Reference proteome</keyword>
<gene>
    <name evidence="2" type="ORF">RM532_00875</name>
</gene>
<dbReference type="SUPFAM" id="SSF81606">
    <property type="entry name" value="PP2C-like"/>
    <property type="match status" value="1"/>
</dbReference>
<dbReference type="EMBL" id="JAVRIB010000001">
    <property type="protein sequence ID" value="MDT0633501.1"/>
    <property type="molecule type" value="Genomic_DNA"/>
</dbReference>
<reference evidence="2 3" key="1">
    <citation type="submission" date="2023-09" db="EMBL/GenBank/DDBJ databases">
        <authorList>
            <person name="Rey-Velasco X."/>
        </authorList>
    </citation>
    <scope>NUCLEOTIDE SEQUENCE [LARGE SCALE GENOMIC DNA]</scope>
    <source>
        <strain evidence="2 3">W335</strain>
    </source>
</reference>
<evidence type="ECO:0000259" key="1">
    <source>
        <dbReference type="PROSITE" id="PS51746"/>
    </source>
</evidence>
<dbReference type="PROSITE" id="PS51746">
    <property type="entry name" value="PPM_2"/>
    <property type="match status" value="1"/>
</dbReference>
<protein>
    <submittedName>
        <fullName evidence="2">Protein phosphatase 2C domain-containing protein</fullName>
    </submittedName>
</protein>